<dbReference type="RefSeq" id="WP_066745847.1">
    <property type="nucleotide sequence ID" value="NZ_CP016757.1"/>
</dbReference>
<protein>
    <submittedName>
        <fullName evidence="1">Uncharacterized protein</fullName>
    </submittedName>
</protein>
<organism evidence="1 2">
    <name type="scientific">Cloacibacillus porcorum</name>
    <dbReference type="NCBI Taxonomy" id="1197717"/>
    <lineage>
        <taxon>Bacteria</taxon>
        <taxon>Thermotogati</taxon>
        <taxon>Synergistota</taxon>
        <taxon>Synergistia</taxon>
        <taxon>Synergistales</taxon>
        <taxon>Synergistaceae</taxon>
        <taxon>Cloacibacillus</taxon>
    </lineage>
</organism>
<keyword evidence="2" id="KW-1185">Reference proteome</keyword>
<dbReference type="GeneID" id="83058300"/>
<dbReference type="EMBL" id="CP016757">
    <property type="protein sequence ID" value="ANZ45481.1"/>
    <property type="molecule type" value="Genomic_DNA"/>
</dbReference>
<gene>
    <name evidence="1" type="ORF">BED41_10620</name>
</gene>
<reference evidence="1" key="1">
    <citation type="submission" date="2016-08" db="EMBL/GenBank/DDBJ databases">
        <title>Complete genome of Cloacibacillus porcorum.</title>
        <authorList>
            <person name="Looft T."/>
            <person name="Bayles D.O."/>
            <person name="Alt D.P."/>
        </authorList>
    </citation>
    <scope>NUCLEOTIDE SEQUENCE [LARGE SCALE GENOMIC DNA]</scope>
    <source>
        <strain evidence="1">CL-84</strain>
    </source>
</reference>
<dbReference type="Proteomes" id="UP000093044">
    <property type="component" value="Chromosome"/>
</dbReference>
<dbReference type="STRING" id="1197717.BED41_10620"/>
<name>A0A1B2I679_9BACT</name>
<sequence length="95" mass="10702">MHIMNGAQKEIINVAHVERFCLCPKEDAVLILASYSADRVVTVARYKDKTEAHAALYKLFSAICGGESCFVMPNSLLYDEEHWKRDARAKRRGGS</sequence>
<accession>A0A1B2I679</accession>
<evidence type="ECO:0000313" key="1">
    <source>
        <dbReference type="EMBL" id="ANZ45481.1"/>
    </source>
</evidence>
<proteinExistence type="predicted"/>
<dbReference type="AlphaFoldDB" id="A0A1B2I679"/>
<dbReference type="KEGG" id="cpor:BED41_10620"/>
<evidence type="ECO:0000313" key="2">
    <source>
        <dbReference type="Proteomes" id="UP000093044"/>
    </source>
</evidence>